<dbReference type="Proteomes" id="UP000813385">
    <property type="component" value="Unassembled WGS sequence"/>
</dbReference>
<evidence type="ECO:0000259" key="2">
    <source>
        <dbReference type="Pfam" id="PF10528"/>
    </source>
</evidence>
<dbReference type="AlphaFoldDB" id="A0A8K0TF18"/>
<accession>A0A8K0TF18</accession>
<feature type="chain" id="PRO_5035452083" description="GLEYA adhesin domain-containing protein" evidence="1">
    <location>
        <begin position="18"/>
        <end position="342"/>
    </location>
</feature>
<dbReference type="Gene3D" id="2.60.120.1560">
    <property type="match status" value="1"/>
</dbReference>
<proteinExistence type="predicted"/>
<dbReference type="Pfam" id="PF10528">
    <property type="entry name" value="GLEYA"/>
    <property type="match status" value="1"/>
</dbReference>
<dbReference type="InterPro" id="IPR018871">
    <property type="entry name" value="GLEYA_adhesin_domain"/>
</dbReference>
<dbReference type="OrthoDB" id="4388755at2759"/>
<keyword evidence="1" id="KW-0732">Signal</keyword>
<feature type="domain" description="GLEYA adhesin" evidence="2">
    <location>
        <begin position="210"/>
        <end position="300"/>
    </location>
</feature>
<dbReference type="EMBL" id="JAGPXD010000003">
    <property type="protein sequence ID" value="KAH7363364.1"/>
    <property type="molecule type" value="Genomic_DNA"/>
</dbReference>
<gene>
    <name evidence="3" type="ORF">B0T11DRAFT_93216</name>
</gene>
<evidence type="ECO:0000313" key="3">
    <source>
        <dbReference type="EMBL" id="KAH7363364.1"/>
    </source>
</evidence>
<sequence length="342" mass="35590">MKTSTAAVLGLAGLVAANCNNNCGRAVIGTARKVPSLEDRQSQCSAFLTSTTTITPPTTTVTQAPIWNRNVHGPRQADAVPTITGEKPAFASSCADVEAYWLACQCFGITPTLVTEVAPTPTEVIPGPTCTQGLEFALYAPPPGSAAYANLEDARIHGLKNLDLSVLVGGAVPAATGVTPFVATIDGDEYKPIEVYGVKGPEGSTLGHSVLDHRGYIVPALKGTYVVTVPDADDAVFFWAGESATGGFSAGNAAIVKGYADGPAKRWELVVGEGEVGKPVAVRLLWANWAGRGVVELSVVDPEGRVVLGQRTGKNRQVLAGCEGNLAPVGKWPRWEDEVVGV</sequence>
<reference evidence="3" key="1">
    <citation type="journal article" date="2021" name="Nat. Commun.">
        <title>Genetic determinants of endophytism in the Arabidopsis root mycobiome.</title>
        <authorList>
            <person name="Mesny F."/>
            <person name="Miyauchi S."/>
            <person name="Thiergart T."/>
            <person name="Pickel B."/>
            <person name="Atanasova L."/>
            <person name="Karlsson M."/>
            <person name="Huettel B."/>
            <person name="Barry K.W."/>
            <person name="Haridas S."/>
            <person name="Chen C."/>
            <person name="Bauer D."/>
            <person name="Andreopoulos W."/>
            <person name="Pangilinan J."/>
            <person name="LaButti K."/>
            <person name="Riley R."/>
            <person name="Lipzen A."/>
            <person name="Clum A."/>
            <person name="Drula E."/>
            <person name="Henrissat B."/>
            <person name="Kohler A."/>
            <person name="Grigoriev I.V."/>
            <person name="Martin F.M."/>
            <person name="Hacquard S."/>
        </authorList>
    </citation>
    <scope>NUCLEOTIDE SEQUENCE</scope>
    <source>
        <strain evidence="3">MPI-CAGE-AT-0016</strain>
    </source>
</reference>
<evidence type="ECO:0000256" key="1">
    <source>
        <dbReference type="SAM" id="SignalP"/>
    </source>
</evidence>
<name>A0A8K0TF18_9PEZI</name>
<keyword evidence="4" id="KW-1185">Reference proteome</keyword>
<evidence type="ECO:0000313" key="4">
    <source>
        <dbReference type="Proteomes" id="UP000813385"/>
    </source>
</evidence>
<organism evidence="3 4">
    <name type="scientific">Plectosphaerella cucumerina</name>
    <dbReference type="NCBI Taxonomy" id="40658"/>
    <lineage>
        <taxon>Eukaryota</taxon>
        <taxon>Fungi</taxon>
        <taxon>Dikarya</taxon>
        <taxon>Ascomycota</taxon>
        <taxon>Pezizomycotina</taxon>
        <taxon>Sordariomycetes</taxon>
        <taxon>Hypocreomycetidae</taxon>
        <taxon>Glomerellales</taxon>
        <taxon>Plectosphaerellaceae</taxon>
        <taxon>Plectosphaerella</taxon>
    </lineage>
</organism>
<feature type="signal peptide" evidence="1">
    <location>
        <begin position="1"/>
        <end position="17"/>
    </location>
</feature>
<comment type="caution">
    <text evidence="3">The sequence shown here is derived from an EMBL/GenBank/DDBJ whole genome shotgun (WGS) entry which is preliminary data.</text>
</comment>
<protein>
    <recommendedName>
        <fullName evidence="2">GLEYA adhesin domain-containing protein</fullName>
    </recommendedName>
</protein>